<dbReference type="InterPro" id="IPR017146">
    <property type="entry name" value="Lanti_2_LanM"/>
</dbReference>
<dbReference type="PRINTS" id="PR01950">
    <property type="entry name" value="LANCSUPER"/>
</dbReference>
<dbReference type="Pfam" id="PF05147">
    <property type="entry name" value="LANC_like"/>
    <property type="match status" value="1"/>
</dbReference>
<keyword evidence="4" id="KW-1185">Reference proteome</keyword>
<accession>A0A1Y2LFJ8</accession>
<feature type="binding site" evidence="1">
    <location>
        <position position="975"/>
    </location>
    <ligand>
        <name>Zn(2+)</name>
        <dbReference type="ChEBI" id="CHEBI:29105"/>
    </ligand>
</feature>
<dbReference type="OrthoDB" id="9148343at2"/>
<comment type="caution">
    <text evidence="3">The sequence shown here is derived from an EMBL/GenBank/DDBJ whole genome shotgun (WGS) entry which is preliminary data.</text>
</comment>
<dbReference type="SUPFAM" id="SSF158745">
    <property type="entry name" value="LanC-like"/>
    <property type="match status" value="1"/>
</dbReference>
<dbReference type="GO" id="GO:0005975">
    <property type="term" value="P:carbohydrate metabolic process"/>
    <property type="evidence" value="ECO:0007669"/>
    <property type="project" value="InterPro"/>
</dbReference>
<organism evidence="3 4">
    <name type="scientific">Thalassospira alkalitolerans</name>
    <dbReference type="NCBI Taxonomy" id="1293890"/>
    <lineage>
        <taxon>Bacteria</taxon>
        <taxon>Pseudomonadati</taxon>
        <taxon>Pseudomonadota</taxon>
        <taxon>Alphaproteobacteria</taxon>
        <taxon>Rhodospirillales</taxon>
        <taxon>Thalassospiraceae</taxon>
        <taxon>Thalassospira</taxon>
    </lineage>
</organism>
<dbReference type="STRING" id="1293890.TALK_00200"/>
<sequence>MEVDPFWTTIAIKAATIDERLSGKYAPVMTDVPNASDHVGPSNDQVQENLKNWCDYATNGDRDLFARRLARDGLNEDDVAPFMGDLCLADGEELPEWVVTARWIFERIVAGDNAKAETCPPDISQKVPFADFFWPVVVGARHRTKRDTSRNLRPDAQSDLDRILILRMAQVYELTLFESFTSYRQAVGVLGTEITGSAHYEAFKSALRNGPFANLIAARPVMIRLLAVIVDQWIATSSAFVNRLEADIAGLVREFPELSDGGKVQAITGGISDPHNHGKMVLILRFENGEKIVYKPRPITAEAAWRGLSDWFDQASDDIRLGAAKVWPRGDYGWMRFVKQQTSLSYDQAPGFYRAAGQLLAIMYCLKGSDMHHENILLADGRPVVIDLETLFQPELRLLHGAATALHAQELAQHQLDGGVFAVGLLPRSKQEGGFWIDDGGLACAKPQTVRVPKFRSLNHDDMVREWVEEEKLLSGLPITIAGEPADIALYADDVLAGFSDTIRFLDANKAAYLAKGGPVDGFSDVSIRHVLRPTAYYQELERAAYIPQNQENGFVWSLNFERLCRRSRWDLETYSGWVVHRAERTAMTRLDVPLFVGKADQDGVWADGLLLTADLTKPAVLPTIADRIENLSQRLAQDLSIIRQAILANVPADLPPRRPWPDLVVPDDLPKRVRQAALAIATDLADQAIISGDSATWLIADVAGHGKGLEVSVMGDGLYGGTAGVALFFASCHAVDGASRWRDMSFAALAAPRHAAREGGGDALRTIGGFDGLGGFVYVLTRCAKLLDAPELLDEAVSVSAYIDGNAIASDGTLDVISGVAGAILALLALYDATGNQAVLDRAIQCGRHLPDDPANWKAENMPALAGMSHGAAGTICALFKLYHASGEKAFLVAAQKGLDFERGLFDPAMNGWPDLRSGAANPDPIQWCHGAAGVGLARMATLHIFDNASVRAEIEIAIASVMSVPDGGRDNICCGHAGRLSMLAYARRLGLGPKNLDNVLLSRIAAWLRRVEASVGPNASDRAVGLIARDKTLQTGLMQGLAGIGQVLLEIAAPDQVPPVLMLE</sequence>
<gene>
    <name evidence="3" type="ORF">TALK_00200</name>
</gene>
<dbReference type="InterPro" id="IPR012341">
    <property type="entry name" value="6hp_glycosidase-like_sf"/>
</dbReference>
<feature type="binding site" evidence="1">
    <location>
        <position position="930"/>
    </location>
    <ligand>
        <name>Zn(2+)</name>
        <dbReference type="ChEBI" id="CHEBI:29105"/>
    </ligand>
</feature>
<evidence type="ECO:0000259" key="2">
    <source>
        <dbReference type="Pfam" id="PF13575"/>
    </source>
</evidence>
<dbReference type="AlphaFoldDB" id="A0A1Y2LFJ8"/>
<keyword evidence="1" id="KW-0862">Zinc</keyword>
<feature type="domain" description="Lantibiotic biosynthesis protein dehydration" evidence="2">
    <location>
        <begin position="220"/>
        <end position="597"/>
    </location>
</feature>
<dbReference type="GO" id="GO:0046872">
    <property type="term" value="F:metal ion binding"/>
    <property type="evidence" value="ECO:0007669"/>
    <property type="project" value="UniProtKB-KW"/>
</dbReference>
<dbReference type="Pfam" id="PF13575">
    <property type="entry name" value="DUF4135"/>
    <property type="match status" value="1"/>
</dbReference>
<dbReference type="RefSeq" id="WP_085614681.1">
    <property type="nucleotide sequence ID" value="NZ_JFKB01000001.1"/>
</dbReference>
<evidence type="ECO:0000313" key="3">
    <source>
        <dbReference type="EMBL" id="OSQ49977.1"/>
    </source>
</evidence>
<evidence type="ECO:0000256" key="1">
    <source>
        <dbReference type="PIRSR" id="PIRSR607822-1"/>
    </source>
</evidence>
<dbReference type="InterPro" id="IPR025410">
    <property type="entry name" value="Lant_dehyd"/>
</dbReference>
<reference evidence="3 4" key="1">
    <citation type="submission" date="2014-03" db="EMBL/GenBank/DDBJ databases">
        <title>The draft genome sequence of Thalassospira alkalitolerans JCM 18968.</title>
        <authorList>
            <person name="Lai Q."/>
            <person name="Shao Z."/>
        </authorList>
    </citation>
    <scope>NUCLEOTIDE SEQUENCE [LARGE SCALE GENOMIC DNA]</scope>
    <source>
        <strain evidence="3 4">JCM 18968</strain>
    </source>
</reference>
<dbReference type="EMBL" id="JFKB01000001">
    <property type="protein sequence ID" value="OSQ49977.1"/>
    <property type="molecule type" value="Genomic_DNA"/>
</dbReference>
<dbReference type="NCBIfam" id="TIGR03897">
    <property type="entry name" value="lanti_2_LanM"/>
    <property type="match status" value="1"/>
</dbReference>
<name>A0A1Y2LFJ8_9PROT</name>
<dbReference type="GO" id="GO:0031179">
    <property type="term" value="P:peptide modification"/>
    <property type="evidence" value="ECO:0007669"/>
    <property type="project" value="InterPro"/>
</dbReference>
<dbReference type="Proteomes" id="UP000193396">
    <property type="component" value="Unassembled WGS sequence"/>
</dbReference>
<protein>
    <recommendedName>
        <fullName evidence="2">Lantibiotic biosynthesis protein dehydration domain-containing protein</fullName>
    </recommendedName>
</protein>
<dbReference type="Gene3D" id="1.50.10.10">
    <property type="match status" value="1"/>
</dbReference>
<dbReference type="InterPro" id="IPR007822">
    <property type="entry name" value="LANC-like"/>
</dbReference>
<dbReference type="CDD" id="cd04792">
    <property type="entry name" value="LanM-like"/>
    <property type="match status" value="1"/>
</dbReference>
<evidence type="ECO:0000313" key="4">
    <source>
        <dbReference type="Proteomes" id="UP000193396"/>
    </source>
</evidence>
<dbReference type="PIRSF" id="PIRSF037228">
    <property type="entry name" value="Lant_mod_RumM"/>
    <property type="match status" value="1"/>
</dbReference>
<keyword evidence="1" id="KW-0479">Metal-binding</keyword>
<dbReference type="SMART" id="SM01260">
    <property type="entry name" value="LANC_like"/>
    <property type="match status" value="1"/>
</dbReference>
<proteinExistence type="predicted"/>